<comment type="caution">
    <text evidence="2">The sequence shown here is derived from an EMBL/GenBank/DDBJ whole genome shotgun (WGS) entry which is preliminary data.</text>
</comment>
<proteinExistence type="predicted"/>
<dbReference type="RefSeq" id="WP_106242826.1">
    <property type="nucleotide sequence ID" value="NZ_PVZC01000002.1"/>
</dbReference>
<organism evidence="2 3">
    <name type="scientific">Allonocardiopsis opalescens</name>
    <dbReference type="NCBI Taxonomy" id="1144618"/>
    <lineage>
        <taxon>Bacteria</taxon>
        <taxon>Bacillati</taxon>
        <taxon>Actinomycetota</taxon>
        <taxon>Actinomycetes</taxon>
        <taxon>Streptosporangiales</taxon>
        <taxon>Allonocardiopsis</taxon>
    </lineage>
</organism>
<dbReference type="AlphaFoldDB" id="A0A2T0QAE7"/>
<reference evidence="2 3" key="1">
    <citation type="submission" date="2018-03" db="EMBL/GenBank/DDBJ databases">
        <title>Genomic Encyclopedia of Archaeal and Bacterial Type Strains, Phase II (KMG-II): from individual species to whole genera.</title>
        <authorList>
            <person name="Goeker M."/>
        </authorList>
    </citation>
    <scope>NUCLEOTIDE SEQUENCE [LARGE SCALE GENOMIC DNA]</scope>
    <source>
        <strain evidence="2 3">DSM 45601</strain>
    </source>
</reference>
<evidence type="ECO:0000313" key="3">
    <source>
        <dbReference type="Proteomes" id="UP000237846"/>
    </source>
</evidence>
<sequence>MHPVRIMLERLRASGSDTAEPVGQWAELLAAATGLPAGRLRAMLADSGSAPPPITPALPAAQVVVLLAGYADQARRLAEAEPALAGPGGADAVGRSAEEARAELVQLAVEEAAAPGPGGEPDDSADEPDEREADGDDEGEDDGPPGGGPWARGALSGIVRSRVLPWAVAAVALALAAGQFTTGTLARAEAGSTELPLVETPVGTGGRSVVHIDGTPGGDGGHDLEHTIHILETGLADMQQVIDAELGTALGYTLLQSGPWTDHYCGPGSRDPWRIEMETRALDPRQAAAARGALIAYWHELGFTTVSSYRFEQGENATGSIRSTDDPSEPSFPGDYQWEFSVNSYRTPARIFATSPCVQERQ</sequence>
<protein>
    <submittedName>
        <fullName evidence="2">Uncharacterized protein</fullName>
    </submittedName>
</protein>
<keyword evidence="3" id="KW-1185">Reference proteome</keyword>
<accession>A0A2T0QAE7</accession>
<name>A0A2T0QAE7_9ACTN</name>
<evidence type="ECO:0000256" key="1">
    <source>
        <dbReference type="SAM" id="MobiDB-lite"/>
    </source>
</evidence>
<feature type="region of interest" description="Disordered" evidence="1">
    <location>
        <begin position="111"/>
        <end position="152"/>
    </location>
</feature>
<dbReference type="EMBL" id="PVZC01000002">
    <property type="protein sequence ID" value="PRY00795.1"/>
    <property type="molecule type" value="Genomic_DNA"/>
</dbReference>
<gene>
    <name evidence="2" type="ORF">CLV72_102427</name>
</gene>
<feature type="compositionally biased region" description="Acidic residues" evidence="1">
    <location>
        <begin position="120"/>
        <end position="143"/>
    </location>
</feature>
<dbReference type="Proteomes" id="UP000237846">
    <property type="component" value="Unassembled WGS sequence"/>
</dbReference>
<evidence type="ECO:0000313" key="2">
    <source>
        <dbReference type="EMBL" id="PRY00795.1"/>
    </source>
</evidence>